<dbReference type="GO" id="GO:0005829">
    <property type="term" value="C:cytosol"/>
    <property type="evidence" value="ECO:0007669"/>
    <property type="project" value="TreeGrafter"/>
</dbReference>
<dbReference type="InterPro" id="IPR054180">
    <property type="entry name" value="H-NS-like_N"/>
</dbReference>
<dbReference type="InterPro" id="IPR027444">
    <property type="entry name" value="H-NS_C_dom"/>
</dbReference>
<evidence type="ECO:0000256" key="5">
    <source>
        <dbReference type="PIRNR" id="PIRNR002096"/>
    </source>
</evidence>
<feature type="domain" description="DNA-binding protein H-NS-like C-terminal" evidence="8">
    <location>
        <begin position="82"/>
        <end position="124"/>
    </location>
</feature>
<comment type="similarity">
    <text evidence="2 5">Belongs to the histone-like protein H-NS family.</text>
</comment>
<dbReference type="InterPro" id="IPR027454">
    <property type="entry name" value="Histone_HNS_N"/>
</dbReference>
<sequence>MNTLLNIRSLRKKARDYQLTQLEDMLNKLTKVVEEIREEEKQQLAEQAEKEQKLKAFAKELEEAGLSIEDVAVVLSNKTTTKKKRPPRPPKYRYTDLNGKVKTWTGQGRTPSALEGKKLDDFLIKS</sequence>
<keyword evidence="4 5" id="KW-0238">DNA-binding</keyword>
<dbReference type="GO" id="GO:0000976">
    <property type="term" value="F:transcription cis-regulatory region binding"/>
    <property type="evidence" value="ECO:0007669"/>
    <property type="project" value="TreeGrafter"/>
</dbReference>
<evidence type="ECO:0000256" key="4">
    <source>
        <dbReference type="ARBA" id="ARBA00023125"/>
    </source>
</evidence>
<evidence type="ECO:0000259" key="8">
    <source>
        <dbReference type="SMART" id="SM00528"/>
    </source>
</evidence>
<dbReference type="GO" id="GO:0003681">
    <property type="term" value="F:bent DNA binding"/>
    <property type="evidence" value="ECO:0007669"/>
    <property type="project" value="TreeGrafter"/>
</dbReference>
<dbReference type="GO" id="GO:0003680">
    <property type="term" value="F:minor groove of adenine-thymine-rich DNA binding"/>
    <property type="evidence" value="ECO:0007669"/>
    <property type="project" value="TreeGrafter"/>
</dbReference>
<protein>
    <recommendedName>
        <fullName evidence="5">DNA-binding protein</fullName>
    </recommendedName>
</protein>
<evidence type="ECO:0000256" key="3">
    <source>
        <dbReference type="ARBA" id="ARBA00022490"/>
    </source>
</evidence>
<keyword evidence="7" id="KW-0175">Coiled coil</keyword>
<dbReference type="SMART" id="SM00528">
    <property type="entry name" value="HNS"/>
    <property type="match status" value="1"/>
</dbReference>
<comment type="subcellular location">
    <subcellularLocation>
        <location evidence="1">Cytoplasm</location>
        <location evidence="1">Nucleoid</location>
    </subcellularLocation>
</comment>
<dbReference type="EMBL" id="CP017902">
    <property type="protein sequence ID" value="ARP18745.1"/>
    <property type="molecule type" value="Genomic_DNA"/>
</dbReference>
<reference evidence="9" key="1">
    <citation type="submission" date="2016-10" db="EMBL/GenBank/DDBJ databases">
        <title>The High Quality Genome of Vibrio alginolyticus K01M1.</title>
        <authorList>
            <person name="Wendling C."/>
            <person name="Chibani C.M."/>
            <person name="Hertel R."/>
            <person name="Sproer C."/>
            <person name="Bunk B."/>
            <person name="Overmann J."/>
            <person name="Roth O."/>
            <person name="Liesegang H."/>
        </authorList>
    </citation>
    <scope>NUCLEOTIDE SEQUENCE</scope>
    <source>
        <strain evidence="9">K05K4</strain>
    </source>
</reference>
<dbReference type="InterPro" id="IPR037150">
    <property type="entry name" value="H-NS_C_dom_sf"/>
</dbReference>
<evidence type="ECO:0000256" key="2">
    <source>
        <dbReference type="ARBA" id="ARBA00010610"/>
    </source>
</evidence>
<gene>
    <name evidence="9" type="ORF">K05K4_19110</name>
</gene>
<dbReference type="GO" id="GO:0009295">
    <property type="term" value="C:nucleoid"/>
    <property type="evidence" value="ECO:0007669"/>
    <property type="project" value="UniProtKB-SubCell"/>
</dbReference>
<name>A0A1W6WAV6_VIBAL</name>
<dbReference type="GO" id="GO:0046983">
    <property type="term" value="F:protein dimerization activity"/>
    <property type="evidence" value="ECO:0007669"/>
    <property type="project" value="InterPro"/>
</dbReference>
<dbReference type="PANTHER" id="PTHR38097:SF2">
    <property type="entry name" value="DNA-BINDING PROTEIN STPA"/>
    <property type="match status" value="1"/>
</dbReference>
<organism evidence="9">
    <name type="scientific">Vibrio alginolyticus</name>
    <dbReference type="NCBI Taxonomy" id="663"/>
    <lineage>
        <taxon>Bacteria</taxon>
        <taxon>Pseudomonadati</taxon>
        <taxon>Pseudomonadota</taxon>
        <taxon>Gammaproteobacteria</taxon>
        <taxon>Vibrionales</taxon>
        <taxon>Vibrionaceae</taxon>
        <taxon>Vibrio</taxon>
    </lineage>
</organism>
<dbReference type="Pfam" id="PF00816">
    <property type="entry name" value="Histone_HNS"/>
    <property type="match status" value="1"/>
</dbReference>
<dbReference type="GO" id="GO:0001217">
    <property type="term" value="F:DNA-binding transcription repressor activity"/>
    <property type="evidence" value="ECO:0007669"/>
    <property type="project" value="TreeGrafter"/>
</dbReference>
<dbReference type="InterPro" id="IPR001801">
    <property type="entry name" value="Histone_HNS"/>
</dbReference>
<accession>A0A1W6WAV6</accession>
<evidence type="ECO:0000256" key="7">
    <source>
        <dbReference type="SAM" id="Coils"/>
    </source>
</evidence>
<evidence type="ECO:0000313" key="9">
    <source>
        <dbReference type="EMBL" id="ARP18745.1"/>
    </source>
</evidence>
<feature type="coiled-coil region" evidence="7">
    <location>
        <begin position="19"/>
        <end position="64"/>
    </location>
</feature>
<evidence type="ECO:0000256" key="1">
    <source>
        <dbReference type="ARBA" id="ARBA00004453"/>
    </source>
</evidence>
<dbReference type="Pfam" id="PF22470">
    <property type="entry name" value="Histone_HNS_N"/>
    <property type="match status" value="1"/>
</dbReference>
<dbReference type="GO" id="GO:0030527">
    <property type="term" value="F:structural constituent of chromatin"/>
    <property type="evidence" value="ECO:0007669"/>
    <property type="project" value="InterPro"/>
</dbReference>
<keyword evidence="3" id="KW-0963">Cytoplasm</keyword>
<dbReference type="GO" id="GO:0032993">
    <property type="term" value="C:protein-DNA complex"/>
    <property type="evidence" value="ECO:0007669"/>
    <property type="project" value="TreeGrafter"/>
</dbReference>
<dbReference type="Gene3D" id="1.10.287.1050">
    <property type="entry name" value="H-NS histone-like proteins"/>
    <property type="match status" value="1"/>
</dbReference>
<dbReference type="PIRSF" id="PIRSF002096">
    <property type="entry name" value="HnS"/>
    <property type="match status" value="1"/>
</dbReference>
<proteinExistence type="inferred from homology"/>
<dbReference type="AlphaFoldDB" id="A0A1W6WAV6"/>
<feature type="DNA-binding region" evidence="6">
    <location>
        <begin position="107"/>
        <end position="112"/>
    </location>
</feature>
<dbReference type="SUPFAM" id="SSF81273">
    <property type="entry name" value="H-NS histone-like proteins"/>
    <property type="match status" value="2"/>
</dbReference>
<dbReference type="Gene3D" id="4.10.430.10">
    <property type="entry name" value="Histone-like protein H-NS, C-terminal domain"/>
    <property type="match status" value="1"/>
</dbReference>
<evidence type="ECO:0000256" key="6">
    <source>
        <dbReference type="PIRSR" id="PIRSR002096-1"/>
    </source>
</evidence>
<dbReference type="PANTHER" id="PTHR38097">
    <property type="match status" value="1"/>
</dbReference>
<dbReference type="RefSeq" id="WP_086047147.1">
    <property type="nucleotide sequence ID" value="NZ_CP017889.1"/>
</dbReference>